<name>A0ABU9S1H3_9BURK</name>
<evidence type="ECO:0000313" key="2">
    <source>
        <dbReference type="Proteomes" id="UP001489897"/>
    </source>
</evidence>
<comment type="caution">
    <text evidence="1">The sequence shown here is derived from an EMBL/GenBank/DDBJ whole genome shotgun (WGS) entry which is preliminary data.</text>
</comment>
<sequence>MKNMADADTIECRGIIRRRAFELAESGAFTDWRAIRLTLHSLFPANRVDDILASPFCRLDLNLRCGKPIRQSLSNEYGHVQDSEHESAG</sequence>
<keyword evidence="2" id="KW-1185">Reference proteome</keyword>
<accession>A0ABU9S1H3</accession>
<protein>
    <submittedName>
        <fullName evidence="1">Uncharacterized protein</fullName>
    </submittedName>
</protein>
<dbReference type="Proteomes" id="UP001489897">
    <property type="component" value="Unassembled WGS sequence"/>
</dbReference>
<gene>
    <name evidence="1" type="ORF">VSR73_34710</name>
</gene>
<evidence type="ECO:0000313" key="1">
    <source>
        <dbReference type="EMBL" id="MEM5426178.1"/>
    </source>
</evidence>
<proteinExistence type="predicted"/>
<dbReference type="RefSeq" id="WP_342922778.1">
    <property type="nucleotide sequence ID" value="NZ_JAYMRV010000015.1"/>
</dbReference>
<organism evidence="1 2">
    <name type="scientific">Paraburkholderia ferrariae</name>
    <dbReference type="NCBI Taxonomy" id="386056"/>
    <lineage>
        <taxon>Bacteria</taxon>
        <taxon>Pseudomonadati</taxon>
        <taxon>Pseudomonadota</taxon>
        <taxon>Betaproteobacteria</taxon>
        <taxon>Burkholderiales</taxon>
        <taxon>Burkholderiaceae</taxon>
        <taxon>Paraburkholderia</taxon>
    </lineage>
</organism>
<reference evidence="1 2" key="1">
    <citation type="submission" date="2024-01" db="EMBL/GenBank/DDBJ databases">
        <title>The diversity of rhizobia nodulating Mimosa spp. in eleven states of Brazil covering several biomes is determined by host plant, location, and edaphic factors.</title>
        <authorList>
            <person name="Rouws L."/>
            <person name="Barauna A."/>
            <person name="Beukes C."/>
            <person name="De Faria S.M."/>
            <person name="Gross E."/>
            <person name="Dos Reis Junior F.B."/>
            <person name="Simon M."/>
            <person name="Maluk M."/>
            <person name="Odee D.W."/>
            <person name="Kenicer G."/>
            <person name="Young J.P.W."/>
            <person name="Reis V.M."/>
            <person name="Zilli J."/>
            <person name="James E.K."/>
        </authorList>
    </citation>
    <scope>NUCLEOTIDE SEQUENCE [LARGE SCALE GENOMIC DNA]</scope>
    <source>
        <strain evidence="1 2">JPY167</strain>
    </source>
</reference>
<dbReference type="EMBL" id="JAYMRV010000015">
    <property type="protein sequence ID" value="MEM5426178.1"/>
    <property type="molecule type" value="Genomic_DNA"/>
</dbReference>